<keyword evidence="5" id="KW-0698">rRNA processing</keyword>
<dbReference type="GO" id="GO:0071035">
    <property type="term" value="P:nuclear polyadenylation-dependent rRNA catabolic process"/>
    <property type="evidence" value="ECO:0007669"/>
    <property type="project" value="TreeGrafter"/>
</dbReference>
<reference evidence="12 13" key="3">
    <citation type="submission" date="2017-10" db="EMBL/GenBank/DDBJ databases">
        <title>Consistent, comparative and evidence-based genome annotation and re-annotation for the closely-related species, Cryptosporidium parvum, C. hominis and C. tyzzeri.</title>
        <authorList>
            <person name="Baptista R.P."/>
            <person name="Li Y."/>
            <person name="Sateriale A."/>
            <person name="Striepen B."/>
            <person name="Kissinger J.C."/>
        </authorList>
    </citation>
    <scope>NUCLEOTIDE SEQUENCE [LARGE SCALE GENOMIC DNA]</scope>
    <source>
        <strain evidence="12">30976</strain>
    </source>
</reference>
<name>A0A0S4TJD5_CRYHO</name>
<dbReference type="Pfam" id="PF01138">
    <property type="entry name" value="RNase_PH"/>
    <property type="match status" value="1"/>
</dbReference>
<evidence type="ECO:0000256" key="5">
    <source>
        <dbReference type="ARBA" id="ARBA00022552"/>
    </source>
</evidence>
<dbReference type="InterPro" id="IPR001247">
    <property type="entry name" value="ExoRNase_PH_dom1"/>
</dbReference>
<keyword evidence="4" id="KW-0963">Cytoplasm</keyword>
<dbReference type="OrthoDB" id="45882at2759"/>
<keyword evidence="6" id="KW-0271">Exosome</keyword>
<dbReference type="PANTHER" id="PTHR11097:SF9">
    <property type="entry name" value="EXOSOME COMPLEX COMPONENT RRP43"/>
    <property type="match status" value="1"/>
</dbReference>
<organism evidence="11">
    <name type="scientific">Cryptosporidium hominis</name>
    <dbReference type="NCBI Taxonomy" id="237895"/>
    <lineage>
        <taxon>Eukaryota</taxon>
        <taxon>Sar</taxon>
        <taxon>Alveolata</taxon>
        <taxon>Apicomplexa</taxon>
        <taxon>Conoidasida</taxon>
        <taxon>Coccidia</taxon>
        <taxon>Eucoccidiorida</taxon>
        <taxon>Eimeriorina</taxon>
        <taxon>Cryptosporidiidae</taxon>
        <taxon>Cryptosporidium</taxon>
    </lineage>
</organism>
<evidence type="ECO:0000256" key="2">
    <source>
        <dbReference type="ARBA" id="ARBA00004604"/>
    </source>
</evidence>
<keyword evidence="13" id="KW-1185">Reference proteome</keyword>
<dbReference type="VEuPathDB" id="CryptoDB:CHUDEA7_230"/>
<dbReference type="InterPro" id="IPR036345">
    <property type="entry name" value="ExoRNase_PH_dom2_sf"/>
</dbReference>
<dbReference type="GO" id="GO:0016075">
    <property type="term" value="P:rRNA catabolic process"/>
    <property type="evidence" value="ECO:0007669"/>
    <property type="project" value="TreeGrafter"/>
</dbReference>
<proteinExistence type="inferred from homology"/>
<evidence type="ECO:0000256" key="1">
    <source>
        <dbReference type="ARBA" id="ARBA00004496"/>
    </source>
</evidence>
<protein>
    <recommendedName>
        <fullName evidence="9">Ribosomal RNA-processing protein 43</fullName>
    </recommendedName>
</protein>
<dbReference type="VEuPathDB" id="CryptoDB:Chro.70036"/>
<evidence type="ECO:0000313" key="11">
    <source>
        <dbReference type="EMBL" id="CUV06999.1"/>
    </source>
</evidence>
<dbReference type="Gene3D" id="3.30.230.70">
    <property type="entry name" value="GHMP Kinase, N-terminal domain"/>
    <property type="match status" value="1"/>
</dbReference>
<dbReference type="InterPro" id="IPR020568">
    <property type="entry name" value="Ribosomal_Su5_D2-typ_SF"/>
</dbReference>
<dbReference type="VEuPathDB" id="CryptoDB:ChTU502y2012_407g0115"/>
<feature type="domain" description="Exoribonuclease phosphorolytic" evidence="10">
    <location>
        <begin position="33"/>
        <end position="171"/>
    </location>
</feature>
<dbReference type="Proteomes" id="UP000199752">
    <property type="component" value="Chromosome 7"/>
</dbReference>
<dbReference type="GO" id="GO:0000177">
    <property type="term" value="C:cytoplasmic exosome (RNase complex)"/>
    <property type="evidence" value="ECO:0007669"/>
    <property type="project" value="TreeGrafter"/>
</dbReference>
<dbReference type="VEuPathDB" id="CryptoDB:GY17_00003256"/>
<dbReference type="GO" id="GO:0071038">
    <property type="term" value="P:TRAMP-dependent tRNA surveillance pathway"/>
    <property type="evidence" value="ECO:0007669"/>
    <property type="project" value="TreeGrafter"/>
</dbReference>
<dbReference type="SUPFAM" id="SSF54211">
    <property type="entry name" value="Ribosomal protein S5 domain 2-like"/>
    <property type="match status" value="1"/>
</dbReference>
<evidence type="ECO:0000313" key="12">
    <source>
        <dbReference type="EMBL" id="PPS95990.1"/>
    </source>
</evidence>
<dbReference type="InterPro" id="IPR050590">
    <property type="entry name" value="Exosome_comp_Rrp42_subfam"/>
</dbReference>
<keyword evidence="8" id="KW-0539">Nucleus</keyword>
<dbReference type="GO" id="GO:0071028">
    <property type="term" value="P:nuclear mRNA surveillance"/>
    <property type="evidence" value="ECO:0007669"/>
    <property type="project" value="TreeGrafter"/>
</dbReference>
<dbReference type="PANTHER" id="PTHR11097">
    <property type="entry name" value="EXOSOME COMPLEX EXONUCLEASE RIBOSOMAL RNA PROCESSING PROTEIN"/>
    <property type="match status" value="1"/>
</dbReference>
<keyword evidence="7" id="KW-0694">RNA-binding</keyword>
<evidence type="ECO:0000256" key="3">
    <source>
        <dbReference type="ARBA" id="ARBA00006678"/>
    </source>
</evidence>
<evidence type="ECO:0000256" key="9">
    <source>
        <dbReference type="ARBA" id="ARBA00030617"/>
    </source>
</evidence>
<evidence type="ECO:0000256" key="8">
    <source>
        <dbReference type="ARBA" id="ARBA00023242"/>
    </source>
</evidence>
<reference evidence="11" key="2">
    <citation type="submission" date="2015-08" db="EMBL/GenBank/DDBJ databases">
        <authorList>
            <person name="Babu N.S."/>
            <person name="Beckwith C.J."/>
            <person name="Beseler K.G."/>
            <person name="Brison A."/>
            <person name="Carone J.V."/>
            <person name="Caskin T.P."/>
            <person name="Diamond M."/>
            <person name="Durham M.E."/>
            <person name="Foxe J.M."/>
            <person name="Go M."/>
            <person name="Henderson B.A."/>
            <person name="Jones I.B."/>
            <person name="McGettigan J.A."/>
            <person name="Micheletti S.J."/>
            <person name="Nasrallah M.E."/>
            <person name="Ortiz D."/>
            <person name="Piller C.R."/>
            <person name="Privatt S.R."/>
            <person name="Schneider S.L."/>
            <person name="Sharp S."/>
            <person name="Smith T.C."/>
            <person name="Stanton J.D."/>
            <person name="Ullery H.E."/>
            <person name="Wilson R.J."/>
            <person name="Serrano M.G."/>
            <person name="Buck G."/>
            <person name="Lee V."/>
            <person name="Wang Y."/>
            <person name="Carvalho R."/>
            <person name="Voegtly L."/>
            <person name="Shi R."/>
            <person name="Duckworth R."/>
            <person name="Johnson A."/>
            <person name="Loviza R."/>
            <person name="Walstead R."/>
            <person name="Shah Z."/>
            <person name="Kiflezghi M."/>
            <person name="Wade K."/>
            <person name="Ball S.L."/>
            <person name="Bradley K.W."/>
            <person name="Asai D.J."/>
            <person name="Bowman C.A."/>
            <person name="Russell D.A."/>
            <person name="Pope W.H."/>
            <person name="Jacobs-Sera D."/>
            <person name="Hendrix R.W."/>
            <person name="Hatfull G.F."/>
        </authorList>
    </citation>
    <scope>NUCLEOTIDE SEQUENCE [LARGE SCALE GENOMIC DNA]</scope>
</reference>
<dbReference type="GO" id="GO:0000176">
    <property type="term" value="C:nuclear exosome (RNase complex)"/>
    <property type="evidence" value="ECO:0007669"/>
    <property type="project" value="TreeGrafter"/>
</dbReference>
<dbReference type="Proteomes" id="UP001429100">
    <property type="component" value="Unassembled WGS sequence"/>
</dbReference>
<accession>A0A0S4TJD5</accession>
<dbReference type="SUPFAM" id="SSF55666">
    <property type="entry name" value="Ribonuclease PH domain 2-like"/>
    <property type="match status" value="1"/>
</dbReference>
<dbReference type="GO" id="GO:0034476">
    <property type="term" value="P:U5 snRNA 3'-end processing"/>
    <property type="evidence" value="ECO:0007669"/>
    <property type="project" value="TreeGrafter"/>
</dbReference>
<evidence type="ECO:0000259" key="10">
    <source>
        <dbReference type="Pfam" id="PF01138"/>
    </source>
</evidence>
<dbReference type="GO" id="GO:0034475">
    <property type="term" value="P:U4 snRNA 3'-end processing"/>
    <property type="evidence" value="ECO:0007669"/>
    <property type="project" value="TreeGrafter"/>
</dbReference>
<reference evidence="12 13" key="1">
    <citation type="submission" date="2014-11" db="EMBL/GenBank/DDBJ databases">
        <title>Comparative genomic analysis of Cryptosporidium hominis reveals occurrence of genetic recombination in virulent subtypes.</title>
        <authorList>
            <person name="Guo Y."/>
            <person name="Tang K."/>
            <person name="Frace M."/>
            <person name="Li N."/>
            <person name="Roellig D.M."/>
            <person name="Sammons S."/>
            <person name="Knipe K."/>
            <person name="Rowe L."/>
            <person name="Feng Y."/>
            <person name="Xiao L."/>
        </authorList>
    </citation>
    <scope>NUCLEOTIDE SEQUENCE [LARGE SCALE GENOMIC DNA]</scope>
    <source>
        <strain evidence="12">30976</strain>
    </source>
</reference>
<dbReference type="GO" id="GO:0034473">
    <property type="term" value="P:U1 snRNA 3'-end processing"/>
    <property type="evidence" value="ECO:0007669"/>
    <property type="project" value="TreeGrafter"/>
</dbReference>
<dbReference type="EMBL" id="JTAI01000003">
    <property type="protein sequence ID" value="PPS95990.1"/>
    <property type="molecule type" value="Genomic_DNA"/>
</dbReference>
<evidence type="ECO:0000313" key="13">
    <source>
        <dbReference type="Proteomes" id="UP001429100"/>
    </source>
</evidence>
<dbReference type="InterPro" id="IPR027408">
    <property type="entry name" value="PNPase/RNase_PH_dom_sf"/>
</dbReference>
<evidence type="ECO:0000256" key="6">
    <source>
        <dbReference type="ARBA" id="ARBA00022835"/>
    </source>
</evidence>
<dbReference type="EMBL" id="LN877953">
    <property type="protein sequence ID" value="CUV06999.1"/>
    <property type="molecule type" value="Genomic_DNA"/>
</dbReference>
<evidence type="ECO:0000256" key="7">
    <source>
        <dbReference type="ARBA" id="ARBA00022884"/>
    </source>
</evidence>
<gene>
    <name evidence="11" type="ORF">CHUDEA7_230</name>
    <name evidence="12" type="ORF">GY17_00003256</name>
</gene>
<comment type="similarity">
    <text evidence="3">Belongs to the RNase PH family.</text>
</comment>
<dbReference type="AlphaFoldDB" id="A0A0S4TJD5"/>
<evidence type="ECO:0000256" key="4">
    <source>
        <dbReference type="ARBA" id="ARBA00022490"/>
    </source>
</evidence>
<dbReference type="GO" id="GO:0035925">
    <property type="term" value="F:mRNA 3'-UTR AU-rich region binding"/>
    <property type="evidence" value="ECO:0007669"/>
    <property type="project" value="TreeGrafter"/>
</dbReference>
<sequence length="291" mass="33004">MNKSSLWYLRPDEYLNRFLEQGVRCDGRKPEVCRNFKLELNELSSSNYGAISVRIGKSSYIACCNPQIIHTGLDQESNNAITNTRINVSLELPTICGFTGNPNHSNFVSNSITECLNDSRIINKEAFITKFQGKELHWLIDIKVVCLSYDGNPLDYTLIASIASLRNTILPKNLVWDDDYNWFRISSDPVSKDEVKREQMMQDSSSFFLKKVPIFVSFSYLNDSIWVCDPNYMEDSIGSSVTICCVDSQINTLQTQCISKYTPGKLKNDLSQLIDVASKRADEIRACLLGQ</sequence>
<comment type="subcellular location">
    <subcellularLocation>
        <location evidence="1">Cytoplasm</location>
    </subcellularLocation>
    <subcellularLocation>
        <location evidence="2">Nucleus</location>
        <location evidence="2">Nucleolus</location>
    </subcellularLocation>
</comment>
<dbReference type="GO" id="GO:0005730">
    <property type="term" value="C:nucleolus"/>
    <property type="evidence" value="ECO:0007669"/>
    <property type="project" value="UniProtKB-SubCell"/>
</dbReference>
<dbReference type="GO" id="GO:0000467">
    <property type="term" value="P:exonucleolytic trimming to generate mature 3'-end of 5.8S rRNA from tricistronic rRNA transcript (SSU-rRNA, 5.8S rRNA, LSU-rRNA)"/>
    <property type="evidence" value="ECO:0007669"/>
    <property type="project" value="TreeGrafter"/>
</dbReference>